<evidence type="ECO:0000256" key="1">
    <source>
        <dbReference type="ARBA" id="ARBA00022729"/>
    </source>
</evidence>
<accession>A0A4R7S585</accession>
<feature type="chain" id="PRO_5020354411" evidence="2">
    <location>
        <begin position="23"/>
        <end position="929"/>
    </location>
</feature>
<comment type="caution">
    <text evidence="3">The sequence shown here is derived from an EMBL/GenBank/DDBJ whole genome shotgun (WGS) entry which is preliminary data.</text>
</comment>
<evidence type="ECO:0000256" key="2">
    <source>
        <dbReference type="SAM" id="SignalP"/>
    </source>
</evidence>
<evidence type="ECO:0000313" key="4">
    <source>
        <dbReference type="Proteomes" id="UP000295662"/>
    </source>
</evidence>
<proteinExistence type="predicted"/>
<dbReference type="InterPro" id="IPR015943">
    <property type="entry name" value="WD40/YVTN_repeat-like_dom_sf"/>
</dbReference>
<dbReference type="PANTHER" id="PTHR36220">
    <property type="entry name" value="UNNAMED PRODUCT"/>
    <property type="match status" value="1"/>
</dbReference>
<sequence length="929" mass="94661">MNKSLFLTFGCLGLLGQICLQALEPTIQKIYSPAPATGQTPSFGKSVAMTERFILVGDPGDDTKGSNAGAAYLHDAKTGKRLRKLLANDGAVGDVFGTSVAVSGNLAIVGATGADSGRGAVYVFDLKKGTQINKLVGVPSDQEAGLLDLFGFCVALEGTTALIGSPGDDQVNLGIDSGSVYAMDVITGRLLTGPLNGERKIQADPADADNNDEFGRSVALSGNIAVIGAPRDAFGAKAEAGTVYMFQIRSGQRLRKVNVGDGVAGDAFGSSVAIQGDLILVGAPKSEVVSLLPNSGSAYLINFLNFTIVKKFPNPIGLPDEEFGSAVSLSGNLALVSAHQGVQRGLATGTAFLFDTVSGASLRSMGVQDASENALYGASAVLSGNQAVIGSPGDDDMGANAGAVYLFKALSGPLGVNTLAKKSDYAPGAPDTAFAGFSAYQVTPDAHVLLQATVSGTGASGGRTSGIWSRLGGSFDLALRTGDSINSSANAPKVTGLTNPVHTFFGVTTFYAKIKGPGITANNDEQWVMDNGTSVTTLVSEGNLLDSGEAIGGLGQMVNSSNEGMAAMIVGLRSSPTKAVSKANDSAALMFGLPGDTVVASVIEGTDSPIAGVKFGQVGPRITLDRDTAIVPAALVSGSTVVTAANNACLVQFRPGSPTFILARKGAAAPNVGGQTSGVFNAFLGECNSGFSYLIRASLTGVPTGENEGLWGNGINLLNLIAQKGKQVPQLATGIKYAAFLRYTCGTYGFTVLAKISGPGVSAANDLVLVHYPSAASALSGARLLMREGDFAPDGGGARIGLIQKVEVDRTSGSYAIITTLTDSDAASSQALWTGKLTSNTQSNALVEFEKPRLRLRRGSFQSLGSVTSALTTIDFMIPLDPTGAGGRGLGSPVGGNNVALVVTFANKQVIAGPLAALVSDIAPEIEPE</sequence>
<feature type="signal peptide" evidence="2">
    <location>
        <begin position="1"/>
        <end position="22"/>
    </location>
</feature>
<organism evidence="3 4">
    <name type="scientific">Prosthecobacter fusiformis</name>
    <dbReference type="NCBI Taxonomy" id="48464"/>
    <lineage>
        <taxon>Bacteria</taxon>
        <taxon>Pseudomonadati</taxon>
        <taxon>Verrucomicrobiota</taxon>
        <taxon>Verrucomicrobiia</taxon>
        <taxon>Verrucomicrobiales</taxon>
        <taxon>Verrucomicrobiaceae</taxon>
        <taxon>Prosthecobacter</taxon>
    </lineage>
</organism>
<dbReference type="RefSeq" id="WP_133793917.1">
    <property type="nucleotide sequence ID" value="NZ_SOCA01000002.1"/>
</dbReference>
<evidence type="ECO:0000313" key="3">
    <source>
        <dbReference type="EMBL" id="TDU72796.1"/>
    </source>
</evidence>
<keyword evidence="1 2" id="KW-0732">Signal</keyword>
<dbReference type="InterPro" id="IPR011047">
    <property type="entry name" value="Quinoprotein_ADH-like_sf"/>
</dbReference>
<dbReference type="Proteomes" id="UP000295662">
    <property type="component" value="Unassembled WGS sequence"/>
</dbReference>
<dbReference type="EMBL" id="SOCA01000002">
    <property type="protein sequence ID" value="TDU72796.1"/>
    <property type="molecule type" value="Genomic_DNA"/>
</dbReference>
<dbReference type="OrthoDB" id="200398at2"/>
<dbReference type="Gene3D" id="2.130.10.10">
    <property type="entry name" value="YVTN repeat-like/Quinoprotein amine dehydrogenase"/>
    <property type="match status" value="1"/>
</dbReference>
<reference evidence="3 4" key="1">
    <citation type="submission" date="2019-03" db="EMBL/GenBank/DDBJ databases">
        <title>Genomic Encyclopedia of Archaeal and Bacterial Type Strains, Phase II (KMG-II): from individual species to whole genera.</title>
        <authorList>
            <person name="Goeker M."/>
        </authorList>
    </citation>
    <scope>NUCLEOTIDE SEQUENCE [LARGE SCALE GENOMIC DNA]</scope>
    <source>
        <strain evidence="3 4">ATCC 25309</strain>
    </source>
</reference>
<protein>
    <submittedName>
        <fullName evidence="3">FG-GAP repeat protein</fullName>
    </submittedName>
</protein>
<gene>
    <name evidence="3" type="ORF">EI77_01261</name>
</gene>
<dbReference type="Pfam" id="PF24251">
    <property type="entry name" value="DUF7453"/>
    <property type="match status" value="2"/>
</dbReference>
<dbReference type="Pfam" id="PF14312">
    <property type="entry name" value="FG-GAP_2"/>
    <property type="match status" value="6"/>
</dbReference>
<dbReference type="InterPro" id="IPR055876">
    <property type="entry name" value="DUF7453"/>
</dbReference>
<dbReference type="InterPro" id="IPR028994">
    <property type="entry name" value="Integrin_alpha_N"/>
</dbReference>
<dbReference type="InterPro" id="IPR013517">
    <property type="entry name" value="FG-GAP"/>
</dbReference>
<dbReference type="PANTHER" id="PTHR36220:SF1">
    <property type="entry name" value="GAMMA TUBULIN COMPLEX COMPONENT C-TERMINAL DOMAIN-CONTAINING PROTEIN"/>
    <property type="match status" value="1"/>
</dbReference>
<dbReference type="SUPFAM" id="SSF50998">
    <property type="entry name" value="Quinoprotein alcohol dehydrogenase-like"/>
    <property type="match status" value="1"/>
</dbReference>
<name>A0A4R7S585_9BACT</name>
<dbReference type="Gene3D" id="2.130.10.130">
    <property type="entry name" value="Integrin alpha, N-terminal"/>
    <property type="match status" value="1"/>
</dbReference>
<dbReference type="AlphaFoldDB" id="A0A4R7S585"/>
<keyword evidence="4" id="KW-1185">Reference proteome</keyword>